<proteinExistence type="predicted"/>
<accession>A0A223KW28</accession>
<evidence type="ECO:0000313" key="2">
    <source>
        <dbReference type="Proteomes" id="UP000215224"/>
    </source>
</evidence>
<reference evidence="1 2" key="1">
    <citation type="submission" date="2016-12" db="EMBL/GenBank/DDBJ databases">
        <title>The whole genome sequencing and assembly of Bacillus cohnii DSM 6307T strain.</title>
        <authorList>
            <person name="Lee Y.-J."/>
            <person name="Yi H."/>
            <person name="Bahn Y.-S."/>
            <person name="Kim J.F."/>
            <person name="Lee D.-W."/>
        </authorList>
    </citation>
    <scope>NUCLEOTIDE SEQUENCE [LARGE SCALE GENOMIC DNA]</scope>
    <source>
        <strain evidence="1 2">DSM 6307</strain>
    </source>
</reference>
<dbReference type="AlphaFoldDB" id="A0A223KW28"/>
<evidence type="ECO:0008006" key="3">
    <source>
        <dbReference type="Google" id="ProtNLM"/>
    </source>
</evidence>
<dbReference type="EMBL" id="CP018866">
    <property type="protein sequence ID" value="AST93666.1"/>
    <property type="molecule type" value="Genomic_DNA"/>
</dbReference>
<dbReference type="Proteomes" id="UP000215224">
    <property type="component" value="Chromosome"/>
</dbReference>
<sequence>MDKKDRMYSMIQDFLQHAPDTPPELRGKLEDIASSLEQYPAEEIDKIDGVVSHPAGQGPDVSQNPVNLLFQAYGDMEKYAYTGEKDRELYSVIQQMRGFYGIPDRYFP</sequence>
<gene>
    <name evidence="1" type="ORF">BC6307_21545</name>
</gene>
<keyword evidence="2" id="KW-1185">Reference proteome</keyword>
<protein>
    <recommendedName>
        <fullName evidence="3">Bacteriocin immunity protein</fullName>
    </recommendedName>
</protein>
<evidence type="ECO:0000313" key="1">
    <source>
        <dbReference type="EMBL" id="AST93666.1"/>
    </source>
</evidence>
<organism evidence="1 2">
    <name type="scientific">Sutcliffiella cohnii</name>
    <dbReference type="NCBI Taxonomy" id="33932"/>
    <lineage>
        <taxon>Bacteria</taxon>
        <taxon>Bacillati</taxon>
        <taxon>Bacillota</taxon>
        <taxon>Bacilli</taxon>
        <taxon>Bacillales</taxon>
        <taxon>Bacillaceae</taxon>
        <taxon>Sutcliffiella</taxon>
    </lineage>
</organism>
<name>A0A223KW28_9BACI</name>
<dbReference type="KEGG" id="bcoh:BC6307_21545"/>